<evidence type="ECO:0000259" key="5">
    <source>
        <dbReference type="PROSITE" id="PS50931"/>
    </source>
</evidence>
<dbReference type="PANTHER" id="PTHR30537:SF3">
    <property type="entry name" value="TRANSCRIPTIONAL REGULATORY PROTEIN"/>
    <property type="match status" value="1"/>
</dbReference>
<dbReference type="EMBL" id="BAAARB010000002">
    <property type="protein sequence ID" value="GAA2367592.1"/>
    <property type="molecule type" value="Genomic_DNA"/>
</dbReference>
<dbReference type="SUPFAM" id="SSF46785">
    <property type="entry name" value="Winged helix' DNA-binding domain"/>
    <property type="match status" value="1"/>
</dbReference>
<organism evidence="6 7">
    <name type="scientific">Gordonia cholesterolivorans</name>
    <dbReference type="NCBI Taxonomy" id="559625"/>
    <lineage>
        <taxon>Bacteria</taxon>
        <taxon>Bacillati</taxon>
        <taxon>Actinomycetota</taxon>
        <taxon>Actinomycetes</taxon>
        <taxon>Mycobacteriales</taxon>
        <taxon>Gordoniaceae</taxon>
        <taxon>Gordonia</taxon>
    </lineage>
</organism>
<evidence type="ECO:0000313" key="7">
    <source>
        <dbReference type="Proteomes" id="UP001501170"/>
    </source>
</evidence>
<comment type="similarity">
    <text evidence="1">Belongs to the LysR transcriptional regulatory family.</text>
</comment>
<dbReference type="RefSeq" id="WP_006896790.1">
    <property type="nucleotide sequence ID" value="NZ_BAAARB010000002.1"/>
</dbReference>
<evidence type="ECO:0000256" key="4">
    <source>
        <dbReference type="ARBA" id="ARBA00023163"/>
    </source>
</evidence>
<keyword evidence="3" id="KW-0238">DNA-binding</keyword>
<dbReference type="Gene3D" id="3.40.190.290">
    <property type="match status" value="1"/>
</dbReference>
<dbReference type="Proteomes" id="UP001501170">
    <property type="component" value="Unassembled WGS sequence"/>
</dbReference>
<dbReference type="InterPro" id="IPR036390">
    <property type="entry name" value="WH_DNA-bd_sf"/>
</dbReference>
<evidence type="ECO:0000256" key="2">
    <source>
        <dbReference type="ARBA" id="ARBA00023015"/>
    </source>
</evidence>
<dbReference type="InterPro" id="IPR058163">
    <property type="entry name" value="LysR-type_TF_proteobact-type"/>
</dbReference>
<dbReference type="InterPro" id="IPR005119">
    <property type="entry name" value="LysR_subst-bd"/>
</dbReference>
<keyword evidence="4" id="KW-0804">Transcription</keyword>
<dbReference type="PROSITE" id="PS50931">
    <property type="entry name" value="HTH_LYSR"/>
    <property type="match status" value="1"/>
</dbReference>
<proteinExistence type="inferred from homology"/>
<gene>
    <name evidence="6" type="ORF">GCM10009855_03520</name>
</gene>
<comment type="caution">
    <text evidence="6">The sequence shown here is derived from an EMBL/GenBank/DDBJ whole genome shotgun (WGS) entry which is preliminary data.</text>
</comment>
<evidence type="ECO:0000313" key="6">
    <source>
        <dbReference type="EMBL" id="GAA2367592.1"/>
    </source>
</evidence>
<dbReference type="Gene3D" id="1.10.10.10">
    <property type="entry name" value="Winged helix-like DNA-binding domain superfamily/Winged helix DNA-binding domain"/>
    <property type="match status" value="1"/>
</dbReference>
<dbReference type="Pfam" id="PF00126">
    <property type="entry name" value="HTH_1"/>
    <property type="match status" value="1"/>
</dbReference>
<keyword evidence="7" id="KW-1185">Reference proteome</keyword>
<reference evidence="6 7" key="1">
    <citation type="journal article" date="2019" name="Int. J. Syst. Evol. Microbiol.">
        <title>The Global Catalogue of Microorganisms (GCM) 10K type strain sequencing project: providing services to taxonomists for standard genome sequencing and annotation.</title>
        <authorList>
            <consortium name="The Broad Institute Genomics Platform"/>
            <consortium name="The Broad Institute Genome Sequencing Center for Infectious Disease"/>
            <person name="Wu L."/>
            <person name="Ma J."/>
        </authorList>
    </citation>
    <scope>NUCLEOTIDE SEQUENCE [LARGE SCALE GENOMIC DNA]</scope>
    <source>
        <strain evidence="6 7">JCM 16227</strain>
    </source>
</reference>
<accession>A0ABN3H276</accession>
<evidence type="ECO:0000256" key="3">
    <source>
        <dbReference type="ARBA" id="ARBA00023125"/>
    </source>
</evidence>
<feature type="domain" description="HTH lysR-type" evidence="5">
    <location>
        <begin position="11"/>
        <end position="68"/>
    </location>
</feature>
<keyword evidence="2" id="KW-0805">Transcription regulation</keyword>
<dbReference type="InterPro" id="IPR036388">
    <property type="entry name" value="WH-like_DNA-bd_sf"/>
</dbReference>
<dbReference type="PANTHER" id="PTHR30537">
    <property type="entry name" value="HTH-TYPE TRANSCRIPTIONAL REGULATOR"/>
    <property type="match status" value="1"/>
</dbReference>
<dbReference type="SUPFAM" id="SSF53850">
    <property type="entry name" value="Periplasmic binding protein-like II"/>
    <property type="match status" value="1"/>
</dbReference>
<dbReference type="Pfam" id="PF03466">
    <property type="entry name" value="LysR_substrate"/>
    <property type="match status" value="1"/>
</dbReference>
<evidence type="ECO:0000256" key="1">
    <source>
        <dbReference type="ARBA" id="ARBA00009437"/>
    </source>
</evidence>
<dbReference type="InterPro" id="IPR000847">
    <property type="entry name" value="LysR_HTH_N"/>
</dbReference>
<sequence length="324" mass="34714">MGPARPLHGKVGADDLLILLAVARNGSITGAAARLDVDHSTVSRHIARMERKVGRRLFDRSPNRWQLTETGRRLRAIGERIEHSIDDAVRVVDSDPGDGVCGPVRLLTPDAFGSYLAPHALASALRKHGSLRIELLTSTTQLDLRNCEYDVAVSLEPPPSRAVVSRSLCTYSLGLFASVEYMATHGPIAGIEDLRAHPLVYYLDGCLDIAALRVLDGLLPGVCPRVQSNSVGAQIQSVLAGHGIGLLPNYATSFHPGLVPVLPDCVAVGQQYWIVVPSAVQRAPHVRVVVDALIERLSGHLDPSSASPGQSPFTQGVLLSDVRI</sequence>
<protein>
    <submittedName>
        <fullName evidence="6">LysR family transcriptional regulator</fullName>
    </submittedName>
</protein>
<name>A0ABN3H276_9ACTN</name>